<keyword evidence="4" id="KW-1185">Reference proteome</keyword>
<dbReference type="SUPFAM" id="SSF55874">
    <property type="entry name" value="ATPase domain of HSP90 chaperone/DNA topoisomerase II/histidine kinase"/>
    <property type="match status" value="1"/>
</dbReference>
<proteinExistence type="predicted"/>
<keyword evidence="1" id="KW-0723">Serine/threonine-protein kinase</keyword>
<dbReference type="GO" id="GO:0004674">
    <property type="term" value="F:protein serine/threonine kinase activity"/>
    <property type="evidence" value="ECO:0007669"/>
    <property type="project" value="UniProtKB-KW"/>
</dbReference>
<dbReference type="Pfam" id="PF13581">
    <property type="entry name" value="HATPase_c_2"/>
    <property type="match status" value="1"/>
</dbReference>
<dbReference type="InterPro" id="IPR036890">
    <property type="entry name" value="HATPase_C_sf"/>
</dbReference>
<accession>A0A7K0CRL0</accession>
<dbReference type="Proteomes" id="UP000466345">
    <property type="component" value="Unassembled WGS sequence"/>
</dbReference>
<dbReference type="Gene3D" id="3.30.565.10">
    <property type="entry name" value="Histidine kinase-like ATPase, C-terminal domain"/>
    <property type="match status" value="1"/>
</dbReference>
<evidence type="ECO:0000259" key="2">
    <source>
        <dbReference type="Pfam" id="PF13581"/>
    </source>
</evidence>
<evidence type="ECO:0000313" key="4">
    <source>
        <dbReference type="Proteomes" id="UP000466345"/>
    </source>
</evidence>
<feature type="domain" description="Histidine kinase/HSP90-like ATPase" evidence="2">
    <location>
        <begin position="27"/>
        <end position="139"/>
    </location>
</feature>
<gene>
    <name evidence="3" type="ORF">SRB5_63190</name>
</gene>
<reference evidence="3 4" key="1">
    <citation type="submission" date="2019-10" db="EMBL/GenBank/DDBJ databases">
        <title>Streptomyces smaragdinus sp. nov. and Streptomyces fabii sp. nov., isolated from the gut of fungus growing-termite Macrotermes natalensis.</title>
        <authorList>
            <person name="Schwitalla J."/>
            <person name="Benndorf R."/>
            <person name="Martin K."/>
            <person name="De Beer W."/>
            <person name="Kaster A.-K."/>
            <person name="Vollmers J."/>
            <person name="Poulsen M."/>
            <person name="Beemelmanns C."/>
        </authorList>
    </citation>
    <scope>NUCLEOTIDE SEQUENCE [LARGE SCALE GENOMIC DNA]</scope>
    <source>
        <strain evidence="3 4">RB5</strain>
    </source>
</reference>
<dbReference type="InterPro" id="IPR003594">
    <property type="entry name" value="HATPase_dom"/>
</dbReference>
<comment type="caution">
    <text evidence="3">The sequence shown here is derived from an EMBL/GenBank/DDBJ whole genome shotgun (WGS) entry which is preliminary data.</text>
</comment>
<evidence type="ECO:0000256" key="1">
    <source>
        <dbReference type="ARBA" id="ARBA00022527"/>
    </source>
</evidence>
<organism evidence="3 4">
    <name type="scientific">Streptomyces smaragdinus</name>
    <dbReference type="NCBI Taxonomy" id="2585196"/>
    <lineage>
        <taxon>Bacteria</taxon>
        <taxon>Bacillati</taxon>
        <taxon>Actinomycetota</taxon>
        <taxon>Actinomycetes</taxon>
        <taxon>Kitasatosporales</taxon>
        <taxon>Streptomycetaceae</taxon>
        <taxon>Streptomyces</taxon>
    </lineage>
</organism>
<dbReference type="InterPro" id="IPR050267">
    <property type="entry name" value="Anti-sigma-factor_SerPK"/>
</dbReference>
<dbReference type="PANTHER" id="PTHR35526:SF3">
    <property type="entry name" value="ANTI-SIGMA-F FACTOR RSBW"/>
    <property type="match status" value="1"/>
</dbReference>
<keyword evidence="1" id="KW-0808">Transferase</keyword>
<dbReference type="CDD" id="cd16936">
    <property type="entry name" value="HATPase_RsbW-like"/>
    <property type="match status" value="1"/>
</dbReference>
<dbReference type="AlphaFoldDB" id="A0A7K0CRL0"/>
<dbReference type="PANTHER" id="PTHR35526">
    <property type="entry name" value="ANTI-SIGMA-F FACTOR RSBW-RELATED"/>
    <property type="match status" value="1"/>
</dbReference>
<protein>
    <recommendedName>
        <fullName evidence="2">Histidine kinase/HSP90-like ATPase domain-containing protein</fullName>
    </recommendedName>
</protein>
<name>A0A7K0CRL0_9ACTN</name>
<keyword evidence="1" id="KW-0418">Kinase</keyword>
<sequence>MTMNTVTRMSTRIDCATSVQTWQMTFTSHVRSVSLARRLVCRRLCRWGHGTDAIDVMALIASELATNAVQHAPGRYFHVRLLGDDGQIRIEVSDTLRAEPRRMDAGPDDERGRGLTLVAELADSFGSHPRDGIGKTVWAVVTVPRPPRGSTVASDTLAEALDESPAVTRPAAPARRW</sequence>
<evidence type="ECO:0000313" key="3">
    <source>
        <dbReference type="EMBL" id="MQY16127.1"/>
    </source>
</evidence>
<dbReference type="EMBL" id="WEGJ01000045">
    <property type="protein sequence ID" value="MQY16127.1"/>
    <property type="molecule type" value="Genomic_DNA"/>
</dbReference>